<comment type="caution">
    <text evidence="4">The sequence shown here is derived from an EMBL/GenBank/DDBJ whole genome shotgun (WGS) entry which is preliminary data.</text>
</comment>
<sequence length="336" mass="34533">MPPDHVLGPDTAIRDLLTIAAPGSRAHDITVVGDTGIDLMVRVEGLPGRDEKAIGEHLGIFGGGMGANFATAATRARPDLEVAFVSRVGSDAFGQQCLADLQSEGVDTRYVHIEPDGVTWWCAVALDATGEKALLGGRTSASLPERTDLPEGLLAQTRWVHMLGDIPFSAELVELARAHGALSSVDIEGSFVDADPARAGWLAASADLVVINASGLRALTHRDDPIDAGLHLLRSGPSTGPRMLVITLGARGALVLHRDANGPWQAHAQPAIPVDVVDSTGAGDSFAGTFVAGLVAGDPIGTTTARAAQAAATTLGALGSRGRPLPTIRPTTGGTT</sequence>
<dbReference type="EMBL" id="AXCW01000088">
    <property type="protein sequence ID" value="EYR63517.1"/>
    <property type="molecule type" value="Genomic_DNA"/>
</dbReference>
<dbReference type="InterPro" id="IPR011611">
    <property type="entry name" value="PfkB_dom"/>
</dbReference>
<evidence type="ECO:0000259" key="3">
    <source>
        <dbReference type="Pfam" id="PF00294"/>
    </source>
</evidence>
<proteinExistence type="predicted"/>
<dbReference type="InterPro" id="IPR002139">
    <property type="entry name" value="Ribo/fructo_kinase"/>
</dbReference>
<dbReference type="GO" id="GO:0006796">
    <property type="term" value="P:phosphate-containing compound metabolic process"/>
    <property type="evidence" value="ECO:0007669"/>
    <property type="project" value="UniProtKB-ARBA"/>
</dbReference>
<evidence type="ECO:0000313" key="5">
    <source>
        <dbReference type="Proteomes" id="UP000019753"/>
    </source>
</evidence>
<feature type="domain" description="Carbohydrate kinase PfkB" evidence="3">
    <location>
        <begin position="27"/>
        <end position="327"/>
    </location>
</feature>
<keyword evidence="2" id="KW-0418">Kinase</keyword>
<organism evidence="4 5">
    <name type="scientific">Actinotalea ferrariae CF5-4</name>
    <dbReference type="NCBI Taxonomy" id="948458"/>
    <lineage>
        <taxon>Bacteria</taxon>
        <taxon>Bacillati</taxon>
        <taxon>Actinomycetota</taxon>
        <taxon>Actinomycetes</taxon>
        <taxon>Micrococcales</taxon>
        <taxon>Cellulomonadaceae</taxon>
        <taxon>Actinotalea</taxon>
    </lineage>
</organism>
<dbReference type="Proteomes" id="UP000019753">
    <property type="component" value="Unassembled WGS sequence"/>
</dbReference>
<keyword evidence="5" id="KW-1185">Reference proteome</keyword>
<gene>
    <name evidence="4" type="ORF">N866_20115</name>
</gene>
<dbReference type="GO" id="GO:0005829">
    <property type="term" value="C:cytosol"/>
    <property type="evidence" value="ECO:0007669"/>
    <property type="project" value="TreeGrafter"/>
</dbReference>
<dbReference type="AlphaFoldDB" id="A0A021VWR9"/>
<accession>A0A021VWR9</accession>
<dbReference type="PRINTS" id="PR00990">
    <property type="entry name" value="RIBOKINASE"/>
</dbReference>
<reference evidence="4 5" key="1">
    <citation type="submission" date="2014-01" db="EMBL/GenBank/DDBJ databases">
        <title>Actinotalea ferrariae CF5-4.</title>
        <authorList>
            <person name="Chen F."/>
            <person name="Li Y."/>
            <person name="Wang G."/>
        </authorList>
    </citation>
    <scope>NUCLEOTIDE SEQUENCE [LARGE SCALE GENOMIC DNA]</scope>
    <source>
        <strain evidence="4 5">CF5-4</strain>
    </source>
</reference>
<name>A0A021VWR9_9CELL</name>
<dbReference type="InterPro" id="IPR029056">
    <property type="entry name" value="Ribokinase-like"/>
</dbReference>
<evidence type="ECO:0000256" key="2">
    <source>
        <dbReference type="ARBA" id="ARBA00022777"/>
    </source>
</evidence>
<dbReference type="SUPFAM" id="SSF53613">
    <property type="entry name" value="Ribokinase-like"/>
    <property type="match status" value="1"/>
</dbReference>
<dbReference type="OrthoDB" id="9808601at2"/>
<dbReference type="Gene3D" id="3.40.1190.20">
    <property type="match status" value="1"/>
</dbReference>
<evidence type="ECO:0000313" key="4">
    <source>
        <dbReference type="EMBL" id="EYR63517.1"/>
    </source>
</evidence>
<dbReference type="PANTHER" id="PTHR10584:SF157">
    <property type="entry name" value="SULFOFRUCTOSE KINASE"/>
    <property type="match status" value="1"/>
</dbReference>
<dbReference type="GO" id="GO:0016301">
    <property type="term" value="F:kinase activity"/>
    <property type="evidence" value="ECO:0007669"/>
    <property type="project" value="UniProtKB-KW"/>
</dbReference>
<keyword evidence="1" id="KW-0808">Transferase</keyword>
<dbReference type="RefSeq" id="WP_034225750.1">
    <property type="nucleotide sequence ID" value="NZ_AXCW01000088.1"/>
</dbReference>
<dbReference type="Pfam" id="PF00294">
    <property type="entry name" value="PfkB"/>
    <property type="match status" value="1"/>
</dbReference>
<protein>
    <recommendedName>
        <fullName evidence="3">Carbohydrate kinase PfkB domain-containing protein</fullName>
    </recommendedName>
</protein>
<evidence type="ECO:0000256" key="1">
    <source>
        <dbReference type="ARBA" id="ARBA00022679"/>
    </source>
</evidence>
<dbReference type="PANTHER" id="PTHR10584">
    <property type="entry name" value="SUGAR KINASE"/>
    <property type="match status" value="1"/>
</dbReference>